<evidence type="ECO:0000256" key="7">
    <source>
        <dbReference type="ARBA" id="ARBA00022723"/>
    </source>
</evidence>
<dbReference type="SMART" id="SM00184">
    <property type="entry name" value="RING"/>
    <property type="match status" value="1"/>
</dbReference>
<evidence type="ECO:0000256" key="11">
    <source>
        <dbReference type="ARBA" id="ARBA00022989"/>
    </source>
</evidence>
<evidence type="ECO:0000256" key="6">
    <source>
        <dbReference type="ARBA" id="ARBA00022692"/>
    </source>
</evidence>
<keyword evidence="9" id="KW-0833">Ubl conjugation pathway</keyword>
<evidence type="ECO:0000256" key="9">
    <source>
        <dbReference type="ARBA" id="ARBA00022786"/>
    </source>
</evidence>
<dbReference type="FunFam" id="3.30.40.10:FF:000187">
    <property type="entry name" value="E3 ubiquitin-protein ligase ATL6"/>
    <property type="match status" value="1"/>
</dbReference>
<dbReference type="GO" id="GO:0016020">
    <property type="term" value="C:membrane"/>
    <property type="evidence" value="ECO:0007669"/>
    <property type="project" value="UniProtKB-SubCell"/>
</dbReference>
<evidence type="ECO:0000313" key="19">
    <source>
        <dbReference type="Proteomes" id="UP001630127"/>
    </source>
</evidence>
<dbReference type="CDD" id="cd16454">
    <property type="entry name" value="RING-H2_PA-TM-RING"/>
    <property type="match status" value="1"/>
</dbReference>
<dbReference type="PANTHER" id="PTHR14155">
    <property type="entry name" value="RING FINGER DOMAIN-CONTAINING"/>
    <property type="match status" value="1"/>
</dbReference>
<comment type="caution">
    <text evidence="18">The sequence shown here is derived from an EMBL/GenBank/DDBJ whole genome shotgun (WGS) entry which is preliminary data.</text>
</comment>
<feature type="transmembrane region" description="Helical" evidence="16">
    <location>
        <begin position="20"/>
        <end position="41"/>
    </location>
</feature>
<reference evidence="18 19" key="1">
    <citation type="submission" date="2024-11" db="EMBL/GenBank/DDBJ databases">
        <title>A near-complete genome assembly of Cinchona calisaya.</title>
        <authorList>
            <person name="Lian D.C."/>
            <person name="Zhao X.W."/>
            <person name="Wei L."/>
        </authorList>
    </citation>
    <scope>NUCLEOTIDE SEQUENCE [LARGE SCALE GENOMIC DNA]</scope>
    <source>
        <tissue evidence="18">Nenye</tissue>
    </source>
</reference>
<evidence type="ECO:0000259" key="17">
    <source>
        <dbReference type="PROSITE" id="PS50089"/>
    </source>
</evidence>
<dbReference type="InterPro" id="IPR001841">
    <property type="entry name" value="Znf_RING"/>
</dbReference>
<dbReference type="Proteomes" id="UP001630127">
    <property type="component" value="Unassembled WGS sequence"/>
</dbReference>
<evidence type="ECO:0000256" key="5">
    <source>
        <dbReference type="ARBA" id="ARBA00022679"/>
    </source>
</evidence>
<keyword evidence="19" id="KW-1185">Reference proteome</keyword>
<keyword evidence="7" id="KW-0479">Metal-binding</keyword>
<evidence type="ECO:0000256" key="8">
    <source>
        <dbReference type="ARBA" id="ARBA00022771"/>
    </source>
</evidence>
<organism evidence="18 19">
    <name type="scientific">Cinchona calisaya</name>
    <dbReference type="NCBI Taxonomy" id="153742"/>
    <lineage>
        <taxon>Eukaryota</taxon>
        <taxon>Viridiplantae</taxon>
        <taxon>Streptophyta</taxon>
        <taxon>Embryophyta</taxon>
        <taxon>Tracheophyta</taxon>
        <taxon>Spermatophyta</taxon>
        <taxon>Magnoliopsida</taxon>
        <taxon>eudicotyledons</taxon>
        <taxon>Gunneridae</taxon>
        <taxon>Pentapetalae</taxon>
        <taxon>asterids</taxon>
        <taxon>lamiids</taxon>
        <taxon>Gentianales</taxon>
        <taxon>Rubiaceae</taxon>
        <taxon>Cinchonoideae</taxon>
        <taxon>Cinchoneae</taxon>
        <taxon>Cinchona</taxon>
    </lineage>
</organism>
<feature type="compositionally biased region" description="Basic and acidic residues" evidence="15">
    <location>
        <begin position="218"/>
        <end position="234"/>
    </location>
</feature>
<evidence type="ECO:0000256" key="13">
    <source>
        <dbReference type="ARBA" id="ARBA00024209"/>
    </source>
</evidence>
<name>A0ABD2XSW8_9GENT</name>
<gene>
    <name evidence="18" type="ORF">ACH5RR_040545</name>
</gene>
<dbReference type="PANTHER" id="PTHR14155:SF521">
    <property type="entry name" value="RING-H2 FINGER PROTEIN ATL30"/>
    <property type="match status" value="1"/>
</dbReference>
<evidence type="ECO:0000256" key="10">
    <source>
        <dbReference type="ARBA" id="ARBA00022833"/>
    </source>
</evidence>
<dbReference type="GO" id="GO:0008270">
    <property type="term" value="F:zinc ion binding"/>
    <property type="evidence" value="ECO:0007669"/>
    <property type="project" value="UniProtKB-KW"/>
</dbReference>
<keyword evidence="12 16" id="KW-0472">Membrane</keyword>
<comment type="pathway">
    <text evidence="3">Protein modification; protein ubiquitination.</text>
</comment>
<dbReference type="PROSITE" id="PS50089">
    <property type="entry name" value="ZF_RING_2"/>
    <property type="match status" value="1"/>
</dbReference>
<evidence type="ECO:0000256" key="1">
    <source>
        <dbReference type="ARBA" id="ARBA00000900"/>
    </source>
</evidence>
<accession>A0ABD2XSW8</accession>
<comment type="catalytic activity">
    <reaction evidence="1">
        <text>S-ubiquitinyl-[E2 ubiquitin-conjugating enzyme]-L-cysteine + [acceptor protein]-L-lysine = [E2 ubiquitin-conjugating enzyme]-L-cysteine + N(6)-ubiquitinyl-[acceptor protein]-L-lysine.</text>
        <dbReference type="EC" id="2.3.2.27"/>
    </reaction>
</comment>
<keyword evidence="8 14" id="KW-0863">Zinc-finger</keyword>
<keyword evidence="5" id="KW-0808">Transferase</keyword>
<evidence type="ECO:0000256" key="15">
    <source>
        <dbReference type="SAM" id="MobiDB-lite"/>
    </source>
</evidence>
<evidence type="ECO:0000256" key="4">
    <source>
        <dbReference type="ARBA" id="ARBA00012483"/>
    </source>
</evidence>
<keyword evidence="6 16" id="KW-0812">Transmembrane</keyword>
<evidence type="ECO:0000256" key="3">
    <source>
        <dbReference type="ARBA" id="ARBA00004906"/>
    </source>
</evidence>
<dbReference type="EMBL" id="JBJUIK010000017">
    <property type="protein sequence ID" value="KAL3497813.1"/>
    <property type="molecule type" value="Genomic_DNA"/>
</dbReference>
<protein>
    <recommendedName>
        <fullName evidence="4">RING-type E3 ubiquitin transferase</fullName>
        <ecNumber evidence="4">2.3.2.27</ecNumber>
    </recommendedName>
</protein>
<evidence type="ECO:0000256" key="12">
    <source>
        <dbReference type="ARBA" id="ARBA00023136"/>
    </source>
</evidence>
<dbReference type="EC" id="2.3.2.27" evidence="4"/>
<feature type="domain" description="RING-type" evidence="17">
    <location>
        <begin position="102"/>
        <end position="144"/>
    </location>
</feature>
<evidence type="ECO:0000256" key="2">
    <source>
        <dbReference type="ARBA" id="ARBA00004167"/>
    </source>
</evidence>
<evidence type="ECO:0000313" key="18">
    <source>
        <dbReference type="EMBL" id="KAL3497813.1"/>
    </source>
</evidence>
<comment type="subcellular location">
    <subcellularLocation>
        <location evidence="2">Membrane</location>
        <topology evidence="2">Single-pass membrane protein</topology>
    </subcellularLocation>
</comment>
<keyword evidence="10" id="KW-0862">Zinc</keyword>
<sequence length="307" mass="35158">MSSGHTLQQSVQAPELPPITIIITIIFLVFFFVGFFSIYFCRCFMQNLLYSWHLRHSPADTPVVPINPQNNLGIDPKIIESFPTFTYSSVKDYRKEKYGLECAICLVEFRDDDVLRLLTACCHVFHQECIDLWLEKHKTCPVCRRSLDTVDESPEKSSSPISFTNTMRLINENNEALQDSFCITIKDENDEDERGGNDQRERTTSSSDHNVADNDQQVEGHKNDDNNDKVEKFSRSHSTGHSIVRRTKEGDEEEDRYTLRLPEEIQEKIIQGHKSSRSCTTFGEFKSQETTKNVGFGEVSGGDINKV</sequence>
<dbReference type="InterPro" id="IPR013083">
    <property type="entry name" value="Znf_RING/FYVE/PHD"/>
</dbReference>
<dbReference type="GO" id="GO:0061630">
    <property type="term" value="F:ubiquitin protein ligase activity"/>
    <property type="evidence" value="ECO:0007669"/>
    <property type="project" value="UniProtKB-EC"/>
</dbReference>
<feature type="compositionally biased region" description="Polar residues" evidence="15">
    <location>
        <begin position="204"/>
        <end position="217"/>
    </location>
</feature>
<dbReference type="AlphaFoldDB" id="A0ABD2XSW8"/>
<dbReference type="InterPro" id="IPR053238">
    <property type="entry name" value="RING-H2_zinc_finger"/>
</dbReference>
<keyword evidence="11 16" id="KW-1133">Transmembrane helix</keyword>
<comment type="similarity">
    <text evidence="13">Belongs to the RING-type zinc finger family. ATL subfamily.</text>
</comment>
<evidence type="ECO:0000256" key="16">
    <source>
        <dbReference type="SAM" id="Phobius"/>
    </source>
</evidence>
<dbReference type="SUPFAM" id="SSF57850">
    <property type="entry name" value="RING/U-box"/>
    <property type="match status" value="1"/>
</dbReference>
<dbReference type="Pfam" id="PF13639">
    <property type="entry name" value="zf-RING_2"/>
    <property type="match status" value="1"/>
</dbReference>
<dbReference type="Gene3D" id="3.30.40.10">
    <property type="entry name" value="Zinc/RING finger domain, C3HC4 (zinc finger)"/>
    <property type="match status" value="1"/>
</dbReference>
<feature type="compositionally biased region" description="Basic and acidic residues" evidence="15">
    <location>
        <begin position="194"/>
        <end position="203"/>
    </location>
</feature>
<feature type="region of interest" description="Disordered" evidence="15">
    <location>
        <begin position="188"/>
        <end position="256"/>
    </location>
</feature>
<evidence type="ECO:0000256" key="14">
    <source>
        <dbReference type="PROSITE-ProRule" id="PRU00175"/>
    </source>
</evidence>
<proteinExistence type="inferred from homology"/>